<dbReference type="SUPFAM" id="SSF82199">
    <property type="entry name" value="SET domain"/>
    <property type="match status" value="1"/>
</dbReference>
<sequence length="287" mass="33526">MDIKRGEELTTNYLHYHYHFFGSTYRLKDCASHWHFRCSCKRCSDTTEFGTQVDAIVCQDCAKVHGLDGAGNLLPMSSTEPNSDWVCNKCFSTLSAYAVQELLDEWWDSVDNVPKYNIPSLERKHHELKNYFAPSHYYVMEIKRRLIVGIGEAKGYDDIQSVARPWLQKKVEYCREHLELQKVLAPGYSEYRAYISFHLAEALFHLTKKDKKQESIDLSTAITRMEEVADHLLLVINVWGKFRLRSDEQKVAGCARRLLERVDESYLHRNYAMRLDDGSLWNHGQMM</sequence>
<protein>
    <submittedName>
        <fullName evidence="1">Protein msta_ isoform Alike</fullName>
    </submittedName>
</protein>
<dbReference type="Proteomes" id="UP000595437">
    <property type="component" value="Chromosome 13"/>
</dbReference>
<accession>A0A7T8JX09</accession>
<dbReference type="InterPro" id="IPR053010">
    <property type="entry name" value="SET_SmydA-8"/>
</dbReference>
<dbReference type="InterPro" id="IPR046341">
    <property type="entry name" value="SET_dom_sf"/>
</dbReference>
<proteinExistence type="predicted"/>
<gene>
    <name evidence="1" type="ORF">FKW44_018743</name>
</gene>
<dbReference type="PANTHER" id="PTHR46455">
    <property type="entry name" value="SET AND MYND DOMAIN CONTAINING, ARTHROPOD-SPECIFIC, MEMBER 4, ISOFORM A"/>
    <property type="match status" value="1"/>
</dbReference>
<name>A0A7T8JX09_CALRO</name>
<dbReference type="AlphaFoldDB" id="A0A7T8JX09"/>
<dbReference type="InterPro" id="IPR011990">
    <property type="entry name" value="TPR-like_helical_dom_sf"/>
</dbReference>
<keyword evidence="2" id="KW-1185">Reference proteome</keyword>
<evidence type="ECO:0000313" key="2">
    <source>
        <dbReference type="Proteomes" id="UP000595437"/>
    </source>
</evidence>
<dbReference type="OrthoDB" id="3174329at2759"/>
<dbReference type="EMBL" id="CP045902">
    <property type="protein sequence ID" value="QQP38228.1"/>
    <property type="molecule type" value="Genomic_DNA"/>
</dbReference>
<evidence type="ECO:0000313" key="1">
    <source>
        <dbReference type="EMBL" id="QQP38228.1"/>
    </source>
</evidence>
<dbReference type="Gene3D" id="1.25.40.10">
    <property type="entry name" value="Tetratricopeptide repeat domain"/>
    <property type="match status" value="1"/>
</dbReference>
<dbReference type="PANTHER" id="PTHR46455:SF4">
    <property type="entry name" value="GH11294P"/>
    <property type="match status" value="1"/>
</dbReference>
<organism evidence="1 2">
    <name type="scientific">Caligus rogercresseyi</name>
    <name type="common">Sea louse</name>
    <dbReference type="NCBI Taxonomy" id="217165"/>
    <lineage>
        <taxon>Eukaryota</taxon>
        <taxon>Metazoa</taxon>
        <taxon>Ecdysozoa</taxon>
        <taxon>Arthropoda</taxon>
        <taxon>Crustacea</taxon>
        <taxon>Multicrustacea</taxon>
        <taxon>Hexanauplia</taxon>
        <taxon>Copepoda</taxon>
        <taxon>Siphonostomatoida</taxon>
        <taxon>Caligidae</taxon>
        <taxon>Caligus</taxon>
    </lineage>
</organism>
<reference evidence="2" key="1">
    <citation type="submission" date="2021-01" db="EMBL/GenBank/DDBJ databases">
        <title>Caligus Genome Assembly.</title>
        <authorList>
            <person name="Gallardo-Escarate C."/>
        </authorList>
    </citation>
    <scope>NUCLEOTIDE SEQUENCE [LARGE SCALE GENOMIC DNA]</scope>
</reference>